<evidence type="ECO:0000256" key="1">
    <source>
        <dbReference type="SAM" id="MobiDB-lite"/>
    </source>
</evidence>
<protein>
    <recommendedName>
        <fullName evidence="4">RING-CH-type domain-containing protein</fullName>
    </recommendedName>
</protein>
<dbReference type="AlphaFoldDB" id="A0AAQ4EJ83"/>
<organism evidence="2 3">
    <name type="scientific">Amblyomma americanum</name>
    <name type="common">Lone star tick</name>
    <dbReference type="NCBI Taxonomy" id="6943"/>
    <lineage>
        <taxon>Eukaryota</taxon>
        <taxon>Metazoa</taxon>
        <taxon>Ecdysozoa</taxon>
        <taxon>Arthropoda</taxon>
        <taxon>Chelicerata</taxon>
        <taxon>Arachnida</taxon>
        <taxon>Acari</taxon>
        <taxon>Parasitiformes</taxon>
        <taxon>Ixodida</taxon>
        <taxon>Ixodoidea</taxon>
        <taxon>Ixodidae</taxon>
        <taxon>Amblyomminae</taxon>
        <taxon>Amblyomma</taxon>
    </lineage>
</organism>
<evidence type="ECO:0000313" key="2">
    <source>
        <dbReference type="EMBL" id="KAK8774691.1"/>
    </source>
</evidence>
<gene>
    <name evidence="2" type="ORF">V5799_010775</name>
</gene>
<name>A0AAQ4EJ83_AMBAM</name>
<comment type="caution">
    <text evidence="2">The sequence shown here is derived from an EMBL/GenBank/DDBJ whole genome shotgun (WGS) entry which is preliminary data.</text>
</comment>
<evidence type="ECO:0000313" key="3">
    <source>
        <dbReference type="Proteomes" id="UP001321473"/>
    </source>
</evidence>
<proteinExistence type="predicted"/>
<keyword evidence="3" id="KW-1185">Reference proteome</keyword>
<accession>A0AAQ4EJ83</accession>
<sequence>MIWRTPTQPVSPEAADTDAGHDNLSRERHRTTSPDMARMVPWTLIVVPKGQTTLPVQVLAAAEALVAPEPVLYRRSRRRPAAAYCAALARTKASSSWNSCTDYRSPCRCPNAFEHRSCLEEVLYREAEDAACPLCGARYPLQRRTKPLWRWFWEQESRDNVTLFLANLAFSEGNVGVLSMA</sequence>
<reference evidence="2 3" key="1">
    <citation type="journal article" date="2023" name="Arcadia Sci">
        <title>De novo assembly of a long-read Amblyomma americanum tick genome.</title>
        <authorList>
            <person name="Chou S."/>
            <person name="Poskanzer K.E."/>
            <person name="Rollins M."/>
            <person name="Thuy-Boun P.S."/>
        </authorList>
    </citation>
    <scope>NUCLEOTIDE SEQUENCE [LARGE SCALE GENOMIC DNA]</scope>
    <source>
        <strain evidence="2">F_SG_1</strain>
        <tissue evidence="2">Salivary glands</tissue>
    </source>
</reference>
<evidence type="ECO:0008006" key="4">
    <source>
        <dbReference type="Google" id="ProtNLM"/>
    </source>
</evidence>
<dbReference type="Proteomes" id="UP001321473">
    <property type="component" value="Unassembled WGS sequence"/>
</dbReference>
<dbReference type="EMBL" id="JARKHS020015143">
    <property type="protein sequence ID" value="KAK8774691.1"/>
    <property type="molecule type" value="Genomic_DNA"/>
</dbReference>
<feature type="region of interest" description="Disordered" evidence="1">
    <location>
        <begin position="1"/>
        <end position="33"/>
    </location>
</feature>
<feature type="compositionally biased region" description="Basic and acidic residues" evidence="1">
    <location>
        <begin position="18"/>
        <end position="32"/>
    </location>
</feature>
<feature type="compositionally biased region" description="Polar residues" evidence="1">
    <location>
        <begin position="1"/>
        <end position="10"/>
    </location>
</feature>